<evidence type="ECO:0000313" key="3">
    <source>
        <dbReference type="EMBL" id="MDZ5460896.1"/>
    </source>
</evidence>
<comment type="caution">
    <text evidence="3">The sequence shown here is derived from an EMBL/GenBank/DDBJ whole genome shotgun (WGS) entry which is preliminary data.</text>
</comment>
<protein>
    <submittedName>
        <fullName evidence="3">EAL domain-containing protein</fullName>
    </submittedName>
</protein>
<dbReference type="SMART" id="SM00052">
    <property type="entry name" value="EAL"/>
    <property type="match status" value="1"/>
</dbReference>
<name>A0ABU5IPR9_9BURK</name>
<organism evidence="3 4">
    <name type="scientific">Azohydromonas lata</name>
    <dbReference type="NCBI Taxonomy" id="45677"/>
    <lineage>
        <taxon>Bacteria</taxon>
        <taxon>Pseudomonadati</taxon>
        <taxon>Pseudomonadota</taxon>
        <taxon>Betaproteobacteria</taxon>
        <taxon>Burkholderiales</taxon>
        <taxon>Sphaerotilaceae</taxon>
        <taxon>Azohydromonas</taxon>
    </lineage>
</organism>
<proteinExistence type="predicted"/>
<evidence type="ECO:0000313" key="4">
    <source>
        <dbReference type="Proteomes" id="UP001293718"/>
    </source>
</evidence>
<dbReference type="Gene3D" id="3.20.20.450">
    <property type="entry name" value="EAL domain"/>
    <property type="match status" value="1"/>
</dbReference>
<dbReference type="InterPro" id="IPR035919">
    <property type="entry name" value="EAL_sf"/>
</dbReference>
<gene>
    <name evidence="3" type="ORF">SM757_30395</name>
</gene>
<evidence type="ECO:0000259" key="2">
    <source>
        <dbReference type="PROSITE" id="PS50883"/>
    </source>
</evidence>
<sequence length="435" mass="47391">MERHRRAADDGSLPVSSLRPSVVSRPGRAWVLCADEACARQFEAELLADGWQVGVRVSSMQHLLLHLYCEAQPPDVLVCGLHFEDGDALRLMRLLCGDEQAPLLFFAAQHQPRGVLKSVLAMAQCCKLEAACCLEPSAGQGQVAQALRNYRRSGARKDKAVPPELPLSELRAMLDGGRLEPWLQPQVRLASRDVVCVEALMRGVSSDGAPLGPARLLPALHQHGLLEEATLLMVRQLCEFLAACVGDGLPLRGALNVSLRLLADESFCAELQQAVRRCGLEPSRLTLEVDEHDLLGDLTTVIENTTRCRLMGFGLALDHFGTAYSSPLQLSQLPFSELKMDGSLVAGMATDAAKQAIVASSTSLARGLGLRVVAEGVQSPSELRAVREAGCTEAQGYLLMRPMSMQAMRQWLRGLDGLRMPAEEELADDVFLKRW</sequence>
<dbReference type="PANTHER" id="PTHR33121:SF70">
    <property type="entry name" value="SIGNALING PROTEIN YKOW"/>
    <property type="match status" value="1"/>
</dbReference>
<keyword evidence="4" id="KW-1185">Reference proteome</keyword>
<feature type="domain" description="EAL" evidence="2">
    <location>
        <begin position="163"/>
        <end position="416"/>
    </location>
</feature>
<dbReference type="RefSeq" id="WP_322468207.1">
    <property type="nucleotide sequence ID" value="NZ_JAXOJX010000087.1"/>
</dbReference>
<evidence type="ECO:0000256" key="1">
    <source>
        <dbReference type="SAM" id="MobiDB-lite"/>
    </source>
</evidence>
<dbReference type="PANTHER" id="PTHR33121">
    <property type="entry name" value="CYCLIC DI-GMP PHOSPHODIESTERASE PDEF"/>
    <property type="match status" value="1"/>
</dbReference>
<dbReference type="InterPro" id="IPR050706">
    <property type="entry name" value="Cyclic-di-GMP_PDE-like"/>
</dbReference>
<dbReference type="EMBL" id="JAXOJX010000087">
    <property type="protein sequence ID" value="MDZ5460896.1"/>
    <property type="molecule type" value="Genomic_DNA"/>
</dbReference>
<dbReference type="Proteomes" id="UP001293718">
    <property type="component" value="Unassembled WGS sequence"/>
</dbReference>
<dbReference type="PROSITE" id="PS50883">
    <property type="entry name" value="EAL"/>
    <property type="match status" value="1"/>
</dbReference>
<feature type="compositionally biased region" description="Low complexity" evidence="1">
    <location>
        <begin position="11"/>
        <end position="20"/>
    </location>
</feature>
<dbReference type="CDD" id="cd01948">
    <property type="entry name" value="EAL"/>
    <property type="match status" value="1"/>
</dbReference>
<feature type="region of interest" description="Disordered" evidence="1">
    <location>
        <begin position="1"/>
        <end position="20"/>
    </location>
</feature>
<reference evidence="3 4" key="1">
    <citation type="submission" date="2023-11" db="EMBL/GenBank/DDBJ databases">
        <title>Draft genome of Azohydromonas lata strain H1 (DSM1123), a polyhydroxyalkanoate producer.</title>
        <authorList>
            <person name="Traversa D."/>
            <person name="D'Addabbo P."/>
            <person name="Pazzani C."/>
            <person name="Manzari C."/>
            <person name="Chiara M."/>
            <person name="Scrascia M."/>
        </authorList>
    </citation>
    <scope>NUCLEOTIDE SEQUENCE [LARGE SCALE GENOMIC DNA]</scope>
    <source>
        <strain evidence="3 4">H1</strain>
    </source>
</reference>
<accession>A0ABU5IPR9</accession>
<dbReference type="Pfam" id="PF00563">
    <property type="entry name" value="EAL"/>
    <property type="match status" value="1"/>
</dbReference>
<dbReference type="InterPro" id="IPR001633">
    <property type="entry name" value="EAL_dom"/>
</dbReference>
<dbReference type="SUPFAM" id="SSF141868">
    <property type="entry name" value="EAL domain-like"/>
    <property type="match status" value="1"/>
</dbReference>